<dbReference type="Pfam" id="PF13193">
    <property type="entry name" value="AMP-binding_C"/>
    <property type="match status" value="1"/>
</dbReference>
<name>A0A3Q9QZ27_9BACI</name>
<dbReference type="InterPro" id="IPR045851">
    <property type="entry name" value="AMP-bd_C_sf"/>
</dbReference>
<feature type="domain" description="AMP-binding enzyme C-terminal" evidence="1">
    <location>
        <begin position="2"/>
        <end position="49"/>
    </location>
</feature>
<dbReference type="Proteomes" id="UP000282892">
    <property type="component" value="Chromosome"/>
</dbReference>
<keyword evidence="3" id="KW-1185">Reference proteome</keyword>
<sequence>MVAAFIVPKQYASLNEEVLKDYCSQKLGRYKIPKRFIFVKELPKTHVGKIDKKKLKEMHCKV</sequence>
<organism evidence="2 3">
    <name type="scientific">Neobacillus mesonae</name>
    <dbReference type="NCBI Taxonomy" id="1193713"/>
    <lineage>
        <taxon>Bacteria</taxon>
        <taxon>Bacillati</taxon>
        <taxon>Bacillota</taxon>
        <taxon>Bacilli</taxon>
        <taxon>Bacillales</taxon>
        <taxon>Bacillaceae</taxon>
        <taxon>Neobacillus</taxon>
    </lineage>
</organism>
<dbReference type="EMBL" id="CP022572">
    <property type="protein sequence ID" value="AZU63721.1"/>
    <property type="molecule type" value="Genomic_DNA"/>
</dbReference>
<reference evidence="2 3" key="1">
    <citation type="submission" date="2017-07" db="EMBL/GenBank/DDBJ databases">
        <title>The complete genome sequence of Bacillus mesonae strain H20-5, an efficient strain improving plant abiotic stress resistance.</title>
        <authorList>
            <person name="Kim S.Y."/>
            <person name="Song H."/>
            <person name="Sang M.K."/>
            <person name="Weon H.-Y."/>
            <person name="Song J."/>
        </authorList>
    </citation>
    <scope>NUCLEOTIDE SEQUENCE [LARGE SCALE GENOMIC DNA]</scope>
    <source>
        <strain evidence="2 3">H20-5</strain>
    </source>
</reference>
<dbReference type="AlphaFoldDB" id="A0A3Q9QZ27"/>
<dbReference type="OrthoDB" id="9803968at2"/>
<gene>
    <name evidence="2" type="ORF">CHR53_22075</name>
</gene>
<protein>
    <recommendedName>
        <fullName evidence="1">AMP-binding enzyme C-terminal domain-containing protein</fullName>
    </recommendedName>
</protein>
<accession>A0A3Q9QZ27</accession>
<evidence type="ECO:0000313" key="3">
    <source>
        <dbReference type="Proteomes" id="UP000282892"/>
    </source>
</evidence>
<dbReference type="InterPro" id="IPR025110">
    <property type="entry name" value="AMP-bd_C"/>
</dbReference>
<dbReference type="KEGG" id="nmk:CHR53_22075"/>
<dbReference type="SUPFAM" id="SSF56801">
    <property type="entry name" value="Acetyl-CoA synthetase-like"/>
    <property type="match status" value="1"/>
</dbReference>
<evidence type="ECO:0000259" key="1">
    <source>
        <dbReference type="Pfam" id="PF13193"/>
    </source>
</evidence>
<dbReference type="Gene3D" id="3.30.300.30">
    <property type="match status" value="1"/>
</dbReference>
<evidence type="ECO:0000313" key="2">
    <source>
        <dbReference type="EMBL" id="AZU63721.1"/>
    </source>
</evidence>
<proteinExistence type="predicted"/>